<evidence type="ECO:0000256" key="1">
    <source>
        <dbReference type="SAM" id="Coils"/>
    </source>
</evidence>
<proteinExistence type="predicted"/>
<protein>
    <submittedName>
        <fullName evidence="2">Uncharacterized protein</fullName>
    </submittedName>
</protein>
<organism evidence="2 3">
    <name type="scientific">Thraustotheca clavata</name>
    <dbReference type="NCBI Taxonomy" id="74557"/>
    <lineage>
        <taxon>Eukaryota</taxon>
        <taxon>Sar</taxon>
        <taxon>Stramenopiles</taxon>
        <taxon>Oomycota</taxon>
        <taxon>Saprolegniomycetes</taxon>
        <taxon>Saprolegniales</taxon>
        <taxon>Achlyaceae</taxon>
        <taxon>Thraustotheca</taxon>
    </lineage>
</organism>
<evidence type="ECO:0000313" key="2">
    <source>
        <dbReference type="EMBL" id="OQS06404.1"/>
    </source>
</evidence>
<dbReference type="EMBL" id="JNBS01000347">
    <property type="protein sequence ID" value="OQS06404.1"/>
    <property type="molecule type" value="Genomic_DNA"/>
</dbReference>
<dbReference type="OrthoDB" id="74740at2759"/>
<keyword evidence="3" id="KW-1185">Reference proteome</keyword>
<feature type="coiled-coil region" evidence="1">
    <location>
        <begin position="34"/>
        <end position="61"/>
    </location>
</feature>
<sequence length="106" mass="12003">MGQGASLAKSIINDTRELIQMTNKQTYQAQYKAYLEATAKLEAAKKQNATLTQNLEKTKQQVYAQSEAFKQQKLVMDKQIDEFVKMHSLGAEVQAHQEALKKPKDT</sequence>
<name>A0A1W0A7Z0_9STRA</name>
<keyword evidence="1" id="KW-0175">Coiled coil</keyword>
<comment type="caution">
    <text evidence="2">The sequence shown here is derived from an EMBL/GenBank/DDBJ whole genome shotgun (WGS) entry which is preliminary data.</text>
</comment>
<dbReference type="Proteomes" id="UP000243217">
    <property type="component" value="Unassembled WGS sequence"/>
</dbReference>
<dbReference type="AlphaFoldDB" id="A0A1W0A7Z0"/>
<reference evidence="2 3" key="1">
    <citation type="journal article" date="2014" name="Genome Biol. Evol.">
        <title>The secreted proteins of Achlya hypogyna and Thraustotheca clavata identify the ancestral oomycete secretome and reveal gene acquisitions by horizontal gene transfer.</title>
        <authorList>
            <person name="Misner I."/>
            <person name="Blouin N."/>
            <person name="Leonard G."/>
            <person name="Richards T.A."/>
            <person name="Lane C.E."/>
        </authorList>
    </citation>
    <scope>NUCLEOTIDE SEQUENCE [LARGE SCALE GENOMIC DNA]</scope>
    <source>
        <strain evidence="2 3">ATCC 34112</strain>
    </source>
</reference>
<evidence type="ECO:0000313" key="3">
    <source>
        <dbReference type="Proteomes" id="UP000243217"/>
    </source>
</evidence>
<gene>
    <name evidence="2" type="ORF">THRCLA_20384</name>
</gene>
<accession>A0A1W0A7Z0</accession>